<feature type="transmembrane region" description="Helical" evidence="1">
    <location>
        <begin position="34"/>
        <end position="54"/>
    </location>
</feature>
<feature type="transmembrane region" description="Helical" evidence="1">
    <location>
        <begin position="6"/>
        <end position="27"/>
    </location>
</feature>
<dbReference type="EMBL" id="AP023366">
    <property type="protein sequence ID" value="BCJ88371.1"/>
    <property type="molecule type" value="Genomic_DNA"/>
</dbReference>
<name>A0A7I8DKD9_9BACL</name>
<evidence type="ECO:0000313" key="3">
    <source>
        <dbReference type="Proteomes" id="UP000593802"/>
    </source>
</evidence>
<dbReference type="AlphaFoldDB" id="A0A7I8DKD9"/>
<reference evidence="2 3" key="1">
    <citation type="submission" date="2020-08" db="EMBL/GenBank/DDBJ databases">
        <title>Complete Genome Sequence of Effusibacillus dendaii Strain skT53, Isolated from Farmland soil.</title>
        <authorList>
            <person name="Konishi T."/>
            <person name="Kawasaki H."/>
        </authorList>
    </citation>
    <scope>NUCLEOTIDE SEQUENCE [LARGE SCALE GENOMIC DNA]</scope>
    <source>
        <strain evidence="3">skT53</strain>
    </source>
</reference>
<dbReference type="Proteomes" id="UP000593802">
    <property type="component" value="Chromosome"/>
</dbReference>
<organism evidence="2 3">
    <name type="scientific">Effusibacillus dendaii</name>
    <dbReference type="NCBI Taxonomy" id="2743772"/>
    <lineage>
        <taxon>Bacteria</taxon>
        <taxon>Bacillati</taxon>
        <taxon>Bacillota</taxon>
        <taxon>Bacilli</taxon>
        <taxon>Bacillales</taxon>
        <taxon>Alicyclobacillaceae</taxon>
        <taxon>Effusibacillus</taxon>
    </lineage>
</organism>
<evidence type="ECO:0000313" key="2">
    <source>
        <dbReference type="EMBL" id="BCJ88371.1"/>
    </source>
</evidence>
<dbReference type="RefSeq" id="WP_200758989.1">
    <property type="nucleotide sequence ID" value="NZ_AP023366.1"/>
</dbReference>
<evidence type="ECO:0000256" key="1">
    <source>
        <dbReference type="SAM" id="Phobius"/>
    </source>
</evidence>
<keyword evidence="1" id="KW-0472">Membrane</keyword>
<dbReference type="KEGG" id="eff:skT53_33560"/>
<sequence>MEKGGDMYMIVHILLGLLLAFVLWKLLKISFKTIVWLVLIGLIVALIAPGMLFVVGGIGFVILSVLGGLVLLTLFGFFFLDGD</sequence>
<protein>
    <submittedName>
        <fullName evidence="2">Uncharacterized protein</fullName>
    </submittedName>
</protein>
<keyword evidence="1" id="KW-1133">Transmembrane helix</keyword>
<accession>A0A7I8DKD9</accession>
<proteinExistence type="predicted"/>
<keyword evidence="1" id="KW-0812">Transmembrane</keyword>
<keyword evidence="3" id="KW-1185">Reference proteome</keyword>
<feature type="transmembrane region" description="Helical" evidence="1">
    <location>
        <begin position="60"/>
        <end position="80"/>
    </location>
</feature>
<gene>
    <name evidence="2" type="ORF">skT53_33560</name>
</gene>